<keyword evidence="3" id="KW-1185">Reference proteome</keyword>
<reference evidence="3" key="1">
    <citation type="submission" date="2017-11" db="EMBL/GenBank/DDBJ databases">
        <authorList>
            <person name="Chan K.G."/>
            <person name="Lee L.S."/>
        </authorList>
    </citation>
    <scope>NUCLEOTIDE SEQUENCE [LARGE SCALE GENOMIC DNA]</scope>
    <source>
        <strain evidence="3">DSM 100970</strain>
    </source>
</reference>
<dbReference type="KEGG" id="nba:CUN60_05865"/>
<feature type="region of interest" description="Disordered" evidence="1">
    <location>
        <begin position="1"/>
        <end position="27"/>
    </location>
</feature>
<gene>
    <name evidence="2" type="ORF">CUN60_05865</name>
</gene>
<evidence type="ECO:0000313" key="3">
    <source>
        <dbReference type="Proteomes" id="UP000236655"/>
    </source>
</evidence>
<evidence type="ECO:0000256" key="1">
    <source>
        <dbReference type="SAM" id="MobiDB-lite"/>
    </source>
</evidence>
<accession>A0A2I7N5X9</accession>
<dbReference type="AlphaFoldDB" id="A0A2I7N5X9"/>
<sequence length="78" mass="9127">MLQANNSTLRSDNVHSSVLNDSQQSFPLSTKNHGYCQVHEEEMERHESDSQIVYKCRKCDRSYIELKDTAGKCHKRRK</sequence>
<organism evidence="2 3">
    <name type="scientific">Aquella oligotrophica</name>
    <dbReference type="NCBI Taxonomy" id="2067065"/>
    <lineage>
        <taxon>Bacteria</taxon>
        <taxon>Pseudomonadati</taxon>
        <taxon>Pseudomonadota</taxon>
        <taxon>Betaproteobacteria</taxon>
        <taxon>Neisseriales</taxon>
        <taxon>Neisseriaceae</taxon>
        <taxon>Aquella</taxon>
    </lineage>
</organism>
<evidence type="ECO:0000313" key="2">
    <source>
        <dbReference type="EMBL" id="AUR51842.1"/>
    </source>
</evidence>
<name>A0A2I7N5X9_9NEIS</name>
<dbReference type="Proteomes" id="UP000236655">
    <property type="component" value="Chromosome"/>
</dbReference>
<dbReference type="EMBL" id="CP024847">
    <property type="protein sequence ID" value="AUR51842.1"/>
    <property type="molecule type" value="Genomic_DNA"/>
</dbReference>
<dbReference type="RefSeq" id="WP_102951138.1">
    <property type="nucleotide sequence ID" value="NZ_CP024847.1"/>
</dbReference>
<proteinExistence type="predicted"/>
<protein>
    <submittedName>
        <fullName evidence="2">Uncharacterized protein</fullName>
    </submittedName>
</protein>